<evidence type="ECO:0000313" key="9">
    <source>
        <dbReference type="Proteomes" id="UP001567538"/>
    </source>
</evidence>
<dbReference type="GO" id="GO:0008270">
    <property type="term" value="F:zinc ion binding"/>
    <property type="evidence" value="ECO:0007669"/>
    <property type="project" value="UniProtKB-KW"/>
</dbReference>
<organism evidence="8 9">
    <name type="scientific">Salvia divinorum</name>
    <name type="common">Maria pastora</name>
    <name type="synonym">Diviner's sage</name>
    <dbReference type="NCBI Taxonomy" id="28513"/>
    <lineage>
        <taxon>Eukaryota</taxon>
        <taxon>Viridiplantae</taxon>
        <taxon>Streptophyta</taxon>
        <taxon>Embryophyta</taxon>
        <taxon>Tracheophyta</taxon>
        <taxon>Spermatophyta</taxon>
        <taxon>Magnoliopsida</taxon>
        <taxon>eudicotyledons</taxon>
        <taxon>Gunneridae</taxon>
        <taxon>Pentapetalae</taxon>
        <taxon>asterids</taxon>
        <taxon>lamiids</taxon>
        <taxon>Lamiales</taxon>
        <taxon>Lamiaceae</taxon>
        <taxon>Nepetoideae</taxon>
        <taxon>Mentheae</taxon>
        <taxon>Salviinae</taxon>
        <taxon>Salvia</taxon>
        <taxon>Salvia subgen. Calosphace</taxon>
    </lineage>
</organism>
<dbReference type="PANTHER" id="PTHR33680">
    <property type="entry name" value="OS07G0190500 PROTEIN"/>
    <property type="match status" value="1"/>
</dbReference>
<feature type="region of interest" description="Disordered" evidence="6">
    <location>
        <begin position="136"/>
        <end position="160"/>
    </location>
</feature>
<sequence>MSGLRSENPTPHYQWCFICPWCNARSCRRKQSHTKQNPDRYFYSCPDDKFFKWEDEVRPHEWIRVPFCGGCSAGVCRVRREVAGPNAGRIMFMCRVKEGEGSCGYRVWQDELEMIEARQTKERMNLSQSGRVDCNGGVSDAVEDSKQRDGGTDHVSPLVEPSDDLVSREVTPQRMDQLQCLEERSNLTSRRPHKRSRCGGIIASGFLSSTSFSTVRLALNSTSTRHCWMADAIRGNLSTELNGWWGRLVFHPKRCLMTYELKPSTSSVSNPLEFVVQDILVNLSGSITPGRNAKAVEGYRKLSFNLEQHHSSMDSTYVVPGQIVVDVTTSTRSLLGAGNRRSDITLSPVSLKKPSCKPTNEGRMSKSISNVFHQAAERLQDELLARLETMDVKDHAAMSQEAEATFAALDCLLFDYKDFKRHMDELIHCASQLFEIDRAIPTNDSHQKLIEICSTERERLDEINRVHAEALEALNDSKNHIKVLQEEISSALDWLFQIEADVSCCEVEMRCLEIELEKTSQNKEALEWKYLIASKELEESQKLLLEHSEAERNAAKAAFDRARALLRG</sequence>
<evidence type="ECO:0000313" key="8">
    <source>
        <dbReference type="EMBL" id="KAL1532206.1"/>
    </source>
</evidence>
<keyword evidence="9" id="KW-1185">Reference proteome</keyword>
<evidence type="ECO:0000256" key="6">
    <source>
        <dbReference type="SAM" id="MobiDB-lite"/>
    </source>
</evidence>
<accession>A0ABD1FK40</accession>
<evidence type="ECO:0000259" key="7">
    <source>
        <dbReference type="PROSITE" id="PS51999"/>
    </source>
</evidence>
<evidence type="ECO:0000256" key="4">
    <source>
        <dbReference type="PROSITE-ProRule" id="PRU01343"/>
    </source>
</evidence>
<keyword evidence="5" id="KW-0175">Coiled coil</keyword>
<dbReference type="EMBL" id="JBEAFC010000014">
    <property type="protein sequence ID" value="KAL1532206.1"/>
    <property type="molecule type" value="Genomic_DNA"/>
</dbReference>
<dbReference type="PROSITE" id="PS51999">
    <property type="entry name" value="ZF_GRF"/>
    <property type="match status" value="1"/>
</dbReference>
<reference evidence="8 9" key="1">
    <citation type="submission" date="2024-06" db="EMBL/GenBank/DDBJ databases">
        <title>A chromosome level genome sequence of Diviner's sage (Salvia divinorum).</title>
        <authorList>
            <person name="Ford S.A."/>
            <person name="Ro D.-K."/>
            <person name="Ness R.W."/>
            <person name="Phillips M.A."/>
        </authorList>
    </citation>
    <scope>NUCLEOTIDE SEQUENCE [LARGE SCALE GENOMIC DNA]</scope>
    <source>
        <strain evidence="8">SAF-2024a</strain>
        <tissue evidence="8">Leaf</tissue>
    </source>
</reference>
<dbReference type="Proteomes" id="UP001567538">
    <property type="component" value="Unassembled WGS sequence"/>
</dbReference>
<name>A0ABD1FK40_SALDI</name>
<protein>
    <recommendedName>
        <fullName evidence="7">GRF-type domain-containing protein</fullName>
    </recommendedName>
</protein>
<proteinExistence type="predicted"/>
<gene>
    <name evidence="8" type="ORF">AAHA92_32242</name>
</gene>
<dbReference type="InterPro" id="IPR010666">
    <property type="entry name" value="Znf_GRF"/>
</dbReference>
<feature type="coiled-coil region" evidence="5">
    <location>
        <begin position="467"/>
        <end position="529"/>
    </location>
</feature>
<evidence type="ECO:0000256" key="2">
    <source>
        <dbReference type="ARBA" id="ARBA00022771"/>
    </source>
</evidence>
<keyword evidence="1" id="KW-0479">Metal-binding</keyword>
<dbReference type="PANTHER" id="PTHR33680:SF11">
    <property type="match status" value="1"/>
</dbReference>
<evidence type="ECO:0000256" key="1">
    <source>
        <dbReference type="ARBA" id="ARBA00022723"/>
    </source>
</evidence>
<keyword evidence="3" id="KW-0862">Zinc</keyword>
<evidence type="ECO:0000256" key="5">
    <source>
        <dbReference type="SAM" id="Coils"/>
    </source>
</evidence>
<evidence type="ECO:0000256" key="3">
    <source>
        <dbReference type="ARBA" id="ARBA00022833"/>
    </source>
</evidence>
<comment type="caution">
    <text evidence="8">The sequence shown here is derived from an EMBL/GenBank/DDBJ whole genome shotgun (WGS) entry which is preliminary data.</text>
</comment>
<keyword evidence="2 4" id="KW-0863">Zinc-finger</keyword>
<feature type="compositionally biased region" description="Basic and acidic residues" evidence="6">
    <location>
        <begin position="143"/>
        <end position="152"/>
    </location>
</feature>
<feature type="domain" description="GRF-type" evidence="7">
    <location>
        <begin position="68"/>
        <end position="112"/>
    </location>
</feature>
<dbReference type="AlphaFoldDB" id="A0ABD1FK40"/>